<evidence type="ECO:0000256" key="1">
    <source>
        <dbReference type="ARBA" id="ARBA00022761"/>
    </source>
</evidence>
<evidence type="ECO:0000259" key="4">
    <source>
        <dbReference type="Pfam" id="PF03723"/>
    </source>
</evidence>
<evidence type="ECO:0008006" key="7">
    <source>
        <dbReference type="Google" id="ProtNLM"/>
    </source>
</evidence>
<dbReference type="Gene3D" id="2.60.40.1520">
    <property type="entry name" value="Hemocyanin, C-terminal domain"/>
    <property type="match status" value="1"/>
</dbReference>
<feature type="domain" description="Hemocyanin middle" evidence="2">
    <location>
        <begin position="359"/>
        <end position="385"/>
    </location>
</feature>
<evidence type="ECO:0000259" key="2">
    <source>
        <dbReference type="Pfam" id="PF00372"/>
    </source>
</evidence>
<reference evidence="6" key="1">
    <citation type="submission" date="2013-02" db="EMBL/GenBank/DDBJ databases">
        <authorList>
            <person name="Hughes D."/>
        </authorList>
    </citation>
    <scope>NUCLEOTIDE SEQUENCE</scope>
    <source>
        <strain>Durham</strain>
        <strain evidence="6">NC isolate 2 -- Noor lab</strain>
    </source>
</reference>
<evidence type="ECO:0000259" key="3">
    <source>
        <dbReference type="Pfam" id="PF03722"/>
    </source>
</evidence>
<dbReference type="OMA" id="SRYHMER"/>
<dbReference type="Proteomes" id="UP000015102">
    <property type="component" value="Unassembled WGS sequence"/>
</dbReference>
<evidence type="ECO:0000313" key="6">
    <source>
        <dbReference type="Proteomes" id="UP000015102"/>
    </source>
</evidence>
<organism evidence="5 6">
    <name type="scientific">Megaselia scalaris</name>
    <name type="common">Humpbacked fly</name>
    <name type="synonym">Phora scalaris</name>
    <dbReference type="NCBI Taxonomy" id="36166"/>
    <lineage>
        <taxon>Eukaryota</taxon>
        <taxon>Metazoa</taxon>
        <taxon>Ecdysozoa</taxon>
        <taxon>Arthropoda</taxon>
        <taxon>Hexapoda</taxon>
        <taxon>Insecta</taxon>
        <taxon>Pterygota</taxon>
        <taxon>Neoptera</taxon>
        <taxon>Endopterygota</taxon>
        <taxon>Diptera</taxon>
        <taxon>Brachycera</taxon>
        <taxon>Muscomorpha</taxon>
        <taxon>Platypezoidea</taxon>
        <taxon>Phoridae</taxon>
        <taxon>Megaseliini</taxon>
        <taxon>Megaselia</taxon>
    </lineage>
</organism>
<dbReference type="Gene3D" id="1.20.1370.10">
    <property type="entry name" value="Hemocyanin, N-terminal domain"/>
    <property type="match status" value="1"/>
</dbReference>
<dbReference type="GO" id="GO:0005615">
    <property type="term" value="C:extracellular space"/>
    <property type="evidence" value="ECO:0007669"/>
    <property type="project" value="UniProtKB-ARBA"/>
</dbReference>
<protein>
    <recommendedName>
        <fullName evidence="7">Hemocyanin N-terminal domain-containing protein</fullName>
    </recommendedName>
</protein>
<feature type="domain" description="Hemocyanin N-terminal" evidence="3">
    <location>
        <begin position="49"/>
        <end position="163"/>
    </location>
</feature>
<dbReference type="InterPro" id="IPR036697">
    <property type="entry name" value="Hemocyanin_N_sf"/>
</dbReference>
<dbReference type="InterPro" id="IPR005204">
    <property type="entry name" value="Hemocyanin_N"/>
</dbReference>
<dbReference type="InterPro" id="IPR014756">
    <property type="entry name" value="Ig_E-set"/>
</dbReference>
<dbReference type="EnsemblMetazoa" id="MESCA001422-RA">
    <property type="protein sequence ID" value="MESCA001422-PA"/>
    <property type="gene ID" value="MESCA001422"/>
</dbReference>
<feature type="domain" description="Hemocyanin C-terminal" evidence="4">
    <location>
        <begin position="401"/>
        <end position="585"/>
    </location>
</feature>
<dbReference type="PROSITE" id="PS00210">
    <property type="entry name" value="HEMOCYANIN_2"/>
    <property type="match status" value="1"/>
</dbReference>
<dbReference type="SUPFAM" id="SSF81296">
    <property type="entry name" value="E set domains"/>
    <property type="match status" value="1"/>
</dbReference>
<dbReference type="InterPro" id="IPR000896">
    <property type="entry name" value="Hemocyanin/hexamerin_mid_dom"/>
</dbReference>
<evidence type="ECO:0000313" key="5">
    <source>
        <dbReference type="EnsemblMetazoa" id="MESCA001422-PA"/>
    </source>
</evidence>
<accession>T1GDN3</accession>
<proteinExistence type="predicted"/>
<dbReference type="Pfam" id="PF03722">
    <property type="entry name" value="Hemocyanin_N"/>
    <property type="match status" value="1"/>
</dbReference>
<dbReference type="HOGENOM" id="CLU_012213_1_0_1"/>
<dbReference type="PANTHER" id="PTHR11511:SF5">
    <property type="entry name" value="FAT-BODY PROTEIN 1-RELATED"/>
    <property type="match status" value="1"/>
</dbReference>
<keyword evidence="1" id="KW-0758">Storage protein</keyword>
<feature type="domain" description="Hemocyanin middle" evidence="2">
    <location>
        <begin position="227"/>
        <end position="318"/>
    </location>
</feature>
<dbReference type="STRING" id="36166.T1GDN3"/>
<dbReference type="EMBL" id="CAQQ02394648">
    <property type="status" value="NOT_ANNOTATED_CDS"/>
    <property type="molecule type" value="Genomic_DNA"/>
</dbReference>
<dbReference type="SUPFAM" id="SSF48056">
    <property type="entry name" value="Di-copper centre-containing domain"/>
    <property type="match status" value="1"/>
</dbReference>
<dbReference type="AlphaFoldDB" id="T1GDN3"/>
<dbReference type="PANTHER" id="PTHR11511">
    <property type="entry name" value="LARVAL STORAGE PROTEIN/PHENOLOXIDASE"/>
    <property type="match status" value="1"/>
</dbReference>
<dbReference type="GO" id="GO:0045735">
    <property type="term" value="F:nutrient reservoir activity"/>
    <property type="evidence" value="ECO:0007669"/>
    <property type="project" value="UniProtKB-KW"/>
</dbReference>
<dbReference type="GO" id="GO:0097009">
    <property type="term" value="P:energy homeostasis"/>
    <property type="evidence" value="ECO:0007669"/>
    <property type="project" value="UniProtKB-ARBA"/>
</dbReference>
<dbReference type="Pfam" id="PF00372">
    <property type="entry name" value="Hemocyanin_M"/>
    <property type="match status" value="2"/>
</dbReference>
<sequence>MCLKHIFIKNNLTRQKTMLKVICLAATVIASANCAVNLGDNFVKADDNFLKQQRIILEVLRFVKFDDKDSEYFKDSEKWNVTSGLVWDELQFYNSEKFVKKSDSFNIFDVYHRKAARVFFDVFYRNKEWDELYKVFVWARYNLNPELFVYSFTVALLHRKDMPGMELPSISEIFPNFFFDDEFLKNIQDNLPNYNKDDNDFIFKHEHKCDIRPCMEYVLLLLKHGLPVLAGWRTIWLGEDRRGELYFFEHKQLLNRYYLERLANNLGPVDNLDLFGKIEGYQPSLKHLNGDNFSSRDNDYFISNKNNFYDLKAIIRAENIGVQSMTHEHYGLFLQNNPDNPFGVKFTLEDEMRKVIDPEMKGALGHIETSLRDPLFYMMQKRMVENHLKFPFGNYVSDMYYTATEVGFPGVEIKDASIDKLVTHFDKSDSDITSFFPPQKGKIIKARQMRLNHEPFEVTIKVRSTVARKAVVRLFMGPKSDDIKDEDMRKFYYLLETFAFDLKEGENTIKRHSRDFTWHVRDRTPYYALYQWVLNAINDIEYFPLDMTESHCGFPQRLMLPKGDTNMELQFFIILSDSNHHKRSNIQISIVF</sequence>
<dbReference type="Pfam" id="PF03723">
    <property type="entry name" value="Hemocyanin_C"/>
    <property type="match status" value="1"/>
</dbReference>
<dbReference type="InterPro" id="IPR037020">
    <property type="entry name" value="Hemocyanin_C_sf"/>
</dbReference>
<dbReference type="InterPro" id="IPR005203">
    <property type="entry name" value="Hemocyanin_C"/>
</dbReference>
<dbReference type="Gene3D" id="1.10.1280.10">
    <property type="entry name" value="Di-copper center containing domain from catechol oxidase"/>
    <property type="match status" value="1"/>
</dbReference>
<keyword evidence="6" id="KW-1185">Reference proteome</keyword>
<name>T1GDN3_MEGSC</name>
<reference evidence="5" key="2">
    <citation type="submission" date="2015-06" db="UniProtKB">
        <authorList>
            <consortium name="EnsemblMetazoa"/>
        </authorList>
    </citation>
    <scope>IDENTIFICATION</scope>
</reference>
<dbReference type="InterPro" id="IPR013788">
    <property type="entry name" value="Hemocyanin/hexamerin"/>
</dbReference>
<dbReference type="SUPFAM" id="SSF48050">
    <property type="entry name" value="Hemocyanin, N-terminal domain"/>
    <property type="match status" value="1"/>
</dbReference>
<dbReference type="InterPro" id="IPR008922">
    <property type="entry name" value="Di-copper_centre_dom_sf"/>
</dbReference>